<dbReference type="EMBL" id="SLWV01000043">
    <property type="protein sequence ID" value="TCO68514.1"/>
    <property type="molecule type" value="Genomic_DNA"/>
</dbReference>
<evidence type="ECO:0000256" key="1">
    <source>
        <dbReference type="ARBA" id="ARBA00022649"/>
    </source>
</evidence>
<keyword evidence="1" id="KW-1277">Toxin-antitoxin system</keyword>
<dbReference type="SUPFAM" id="SSF143011">
    <property type="entry name" value="RelE-like"/>
    <property type="match status" value="1"/>
</dbReference>
<dbReference type="Pfam" id="PF05016">
    <property type="entry name" value="ParE_toxin"/>
    <property type="match status" value="1"/>
</dbReference>
<comment type="caution">
    <text evidence="2">The sequence shown here is derived from an EMBL/GenBank/DDBJ whole genome shotgun (WGS) entry which is preliminary data.</text>
</comment>
<sequence length="83" mass="9893">MENNYKINLTKKAEKFIKKRDFNTQKRIIKAIFKLPKGDIKKLKGIDDIYRLRVGHFRVLFEKNDDKLIIIVIDVGNRGQIYN</sequence>
<dbReference type="Proteomes" id="UP000294919">
    <property type="component" value="Unassembled WGS sequence"/>
</dbReference>
<dbReference type="InterPro" id="IPR007712">
    <property type="entry name" value="RelE/ParE_toxin"/>
</dbReference>
<dbReference type="InterPro" id="IPR035093">
    <property type="entry name" value="RelE/ParE_toxin_dom_sf"/>
</dbReference>
<evidence type="ECO:0000313" key="2">
    <source>
        <dbReference type="EMBL" id="TCO68514.1"/>
    </source>
</evidence>
<dbReference type="PANTHER" id="PTHR38813:SF1">
    <property type="entry name" value="TOXIN RELE1-RELATED"/>
    <property type="match status" value="1"/>
</dbReference>
<evidence type="ECO:0000313" key="3">
    <source>
        <dbReference type="Proteomes" id="UP000294919"/>
    </source>
</evidence>
<dbReference type="PANTHER" id="PTHR38813">
    <property type="match status" value="1"/>
</dbReference>
<dbReference type="AlphaFoldDB" id="A0A4R2K7G3"/>
<dbReference type="InterPro" id="IPR052747">
    <property type="entry name" value="TA_system_RelE_toxin"/>
</dbReference>
<proteinExistence type="predicted"/>
<keyword evidence="3" id="KW-1185">Reference proteome</keyword>
<dbReference type="RefSeq" id="WP_132248164.1">
    <property type="nucleotide sequence ID" value="NZ_SLWV01000043.1"/>
</dbReference>
<dbReference type="Gene3D" id="3.30.2310.20">
    <property type="entry name" value="RelE-like"/>
    <property type="match status" value="1"/>
</dbReference>
<accession>A0A4R2K7G3</accession>
<dbReference type="OrthoDB" id="9805098at2"/>
<organism evidence="2 3">
    <name type="scientific">Marinisporobacter balticus</name>
    <dbReference type="NCBI Taxonomy" id="2018667"/>
    <lineage>
        <taxon>Bacteria</taxon>
        <taxon>Bacillati</taxon>
        <taxon>Bacillota</taxon>
        <taxon>Clostridia</taxon>
        <taxon>Peptostreptococcales</taxon>
        <taxon>Thermotaleaceae</taxon>
        <taxon>Marinisporobacter</taxon>
    </lineage>
</organism>
<protein>
    <submittedName>
        <fullName evidence="2">mRNA interferase RelE/StbE</fullName>
    </submittedName>
</protein>
<gene>
    <name evidence="2" type="ORF">EV214_1435</name>
</gene>
<name>A0A4R2K7G3_9FIRM</name>
<reference evidence="2 3" key="1">
    <citation type="submission" date="2019-03" db="EMBL/GenBank/DDBJ databases">
        <title>Genomic Encyclopedia of Type Strains, Phase IV (KMG-IV): sequencing the most valuable type-strain genomes for metagenomic binning, comparative biology and taxonomic classification.</title>
        <authorList>
            <person name="Goeker M."/>
        </authorList>
    </citation>
    <scope>NUCLEOTIDE SEQUENCE [LARGE SCALE GENOMIC DNA]</scope>
    <source>
        <strain evidence="2 3">DSM 102940</strain>
    </source>
</reference>